<evidence type="ECO:0000313" key="8">
    <source>
        <dbReference type="EMBL" id="PSK84352.1"/>
    </source>
</evidence>
<dbReference type="PROSITE" id="PS00670">
    <property type="entry name" value="D_2_HYDROXYACID_DH_2"/>
    <property type="match status" value="1"/>
</dbReference>
<dbReference type="PROSITE" id="PS00671">
    <property type="entry name" value="D_2_HYDROXYACID_DH_3"/>
    <property type="match status" value="1"/>
</dbReference>
<dbReference type="PANTHER" id="PTHR10996:SF257">
    <property type="entry name" value="GLYOXYLATE REDUCTASE 1"/>
    <property type="match status" value="1"/>
</dbReference>
<evidence type="ECO:0000256" key="3">
    <source>
        <dbReference type="ARBA" id="ARBA00023027"/>
    </source>
</evidence>
<dbReference type="GO" id="GO:0016618">
    <property type="term" value="F:hydroxypyruvate reductase [NAD(P)H] activity"/>
    <property type="evidence" value="ECO:0007669"/>
    <property type="project" value="TreeGrafter"/>
</dbReference>
<dbReference type="PANTHER" id="PTHR10996">
    <property type="entry name" value="2-HYDROXYACID DEHYDROGENASE-RELATED"/>
    <property type="match status" value="1"/>
</dbReference>
<comment type="similarity">
    <text evidence="1 4">Belongs to the D-isomer specific 2-hydroxyacid dehydrogenase family.</text>
</comment>
<dbReference type="Gene3D" id="3.40.50.720">
    <property type="entry name" value="NAD(P)-binding Rossmann-like Domain"/>
    <property type="match status" value="2"/>
</dbReference>
<dbReference type="Proteomes" id="UP000240621">
    <property type="component" value="Unassembled WGS sequence"/>
</dbReference>
<evidence type="ECO:0000313" key="9">
    <source>
        <dbReference type="Proteomes" id="UP000240621"/>
    </source>
</evidence>
<feature type="domain" description="D-isomer specific 2-hydroxyacid dehydrogenase catalytic" evidence="5">
    <location>
        <begin position="5"/>
        <end position="318"/>
    </location>
</feature>
<dbReference type="FunFam" id="3.40.50.720:FF:000203">
    <property type="entry name" value="D-3-phosphoglycerate dehydrogenase (SerA)"/>
    <property type="match status" value="1"/>
</dbReference>
<dbReference type="GO" id="GO:0030267">
    <property type="term" value="F:glyoxylate reductase (NADPH) activity"/>
    <property type="evidence" value="ECO:0007669"/>
    <property type="project" value="TreeGrafter"/>
</dbReference>
<dbReference type="InterPro" id="IPR006139">
    <property type="entry name" value="D-isomer_2_OHA_DH_cat_dom"/>
</dbReference>
<dbReference type="InterPro" id="IPR029753">
    <property type="entry name" value="D-isomer_DH_CS"/>
</dbReference>
<evidence type="ECO:0000259" key="6">
    <source>
        <dbReference type="Pfam" id="PF02826"/>
    </source>
</evidence>
<evidence type="ECO:0000313" key="7">
    <source>
        <dbReference type="EMBL" id="GET20527.1"/>
    </source>
</evidence>
<proteinExistence type="inferred from homology"/>
<comment type="caution">
    <text evidence="8">The sequence shown here is derived from an EMBL/GenBank/DDBJ whole genome shotgun (WGS) entry which is preliminary data.</text>
</comment>
<evidence type="ECO:0000313" key="10">
    <source>
        <dbReference type="Proteomes" id="UP000396862"/>
    </source>
</evidence>
<dbReference type="Pfam" id="PF00389">
    <property type="entry name" value="2-Hacid_dh"/>
    <property type="match status" value="1"/>
</dbReference>
<evidence type="ECO:0000256" key="4">
    <source>
        <dbReference type="RuleBase" id="RU003719"/>
    </source>
</evidence>
<protein>
    <submittedName>
        <fullName evidence="8">D-3-phosphoglycerate dehydrogenase</fullName>
    </submittedName>
    <submittedName>
        <fullName evidence="7">D-glycerate dehydrogenase</fullName>
    </submittedName>
</protein>
<dbReference type="GO" id="GO:0005829">
    <property type="term" value="C:cytosol"/>
    <property type="evidence" value="ECO:0007669"/>
    <property type="project" value="TreeGrafter"/>
</dbReference>
<feature type="domain" description="D-isomer specific 2-hydroxyacid dehydrogenase NAD-binding" evidence="6">
    <location>
        <begin position="108"/>
        <end position="286"/>
    </location>
</feature>
<gene>
    <name evidence="8" type="ORF">CLV93_102138</name>
    <name evidence="7" type="ORF">JCM18694_07730</name>
</gene>
<name>A0A2P8CHG7_9BACT</name>
<dbReference type="AlphaFoldDB" id="A0A2P8CHG7"/>
<dbReference type="RefSeq" id="WP_106540957.1">
    <property type="nucleotide sequence ID" value="NZ_BLAU01000001.1"/>
</dbReference>
<dbReference type="Proteomes" id="UP000396862">
    <property type="component" value="Unassembled WGS sequence"/>
</dbReference>
<sequence length="323" mass="36006">MKPKILITYRIPKEGIRELEEKFDVVYPEKEEFSPADIEELIVDCDAVLSVFIRPINAELIARAPKLKIIANFGVGYNNIDVAEATRRGIAVCNTPNAVTEPTAEMALGLMLAVMRRIAETDRNLRTNPDFQWGMMRNLGFGLTGKTLGIIGMGRIGRALARRAVASGMKIIYNNRNRLDESLEKPLNATYVSMDELLKRSDVISVNTPLTAETHHLLGENEMQKMKDGVFVVNTARGPVIDEKMLVKYLRNGKIAGAGLDVFEEEPKITQELFEMENVVLTPHNATGTIETRIETAREASQNIIGFFSGRKDISIVNPEIFA</sequence>
<accession>A0A2P8CHG7</accession>
<evidence type="ECO:0000259" key="5">
    <source>
        <dbReference type="Pfam" id="PF00389"/>
    </source>
</evidence>
<dbReference type="InterPro" id="IPR050223">
    <property type="entry name" value="D-isomer_2-hydroxyacid_DH"/>
</dbReference>
<dbReference type="OrthoDB" id="9777288at2"/>
<evidence type="ECO:0000256" key="2">
    <source>
        <dbReference type="ARBA" id="ARBA00023002"/>
    </source>
</evidence>
<dbReference type="EMBL" id="BLAU01000001">
    <property type="protein sequence ID" value="GET20527.1"/>
    <property type="molecule type" value="Genomic_DNA"/>
</dbReference>
<dbReference type="GO" id="GO:0051287">
    <property type="term" value="F:NAD binding"/>
    <property type="evidence" value="ECO:0007669"/>
    <property type="project" value="InterPro"/>
</dbReference>
<dbReference type="SUPFAM" id="SSF51735">
    <property type="entry name" value="NAD(P)-binding Rossmann-fold domains"/>
    <property type="match status" value="1"/>
</dbReference>
<reference evidence="8 9" key="1">
    <citation type="submission" date="2018-03" db="EMBL/GenBank/DDBJ databases">
        <title>Genomic Encyclopedia of Archaeal and Bacterial Type Strains, Phase II (KMG-II): from individual species to whole genera.</title>
        <authorList>
            <person name="Goeker M."/>
        </authorList>
    </citation>
    <scope>NUCLEOTIDE SEQUENCE [LARGE SCALE GENOMIC DNA]</scope>
    <source>
        <strain evidence="8 9">DSM 27267</strain>
    </source>
</reference>
<dbReference type="Pfam" id="PF02826">
    <property type="entry name" value="2-Hacid_dh_C"/>
    <property type="match status" value="1"/>
</dbReference>
<reference evidence="7 10" key="2">
    <citation type="submission" date="2019-10" db="EMBL/GenBank/DDBJ databases">
        <title>Prolixibacter strains distinguished by the presence of nitrate reductase genes were adept at nitrate-dependent anaerobic corrosion of metallic iron and carbon steel.</title>
        <authorList>
            <person name="Iino T."/>
            <person name="Shono N."/>
            <person name="Ito K."/>
            <person name="Nakamura R."/>
            <person name="Sueoka K."/>
            <person name="Harayama S."/>
            <person name="Ohkuma M."/>
        </authorList>
    </citation>
    <scope>NUCLEOTIDE SEQUENCE [LARGE SCALE GENOMIC DNA]</scope>
    <source>
        <strain evidence="7 10">MIC1-1</strain>
    </source>
</reference>
<dbReference type="InterPro" id="IPR006140">
    <property type="entry name" value="D-isomer_DH_NAD-bd"/>
</dbReference>
<organism evidence="8 9">
    <name type="scientific">Prolixibacter denitrificans</name>
    <dbReference type="NCBI Taxonomy" id="1541063"/>
    <lineage>
        <taxon>Bacteria</taxon>
        <taxon>Pseudomonadati</taxon>
        <taxon>Bacteroidota</taxon>
        <taxon>Bacteroidia</taxon>
        <taxon>Marinilabiliales</taxon>
        <taxon>Prolixibacteraceae</taxon>
        <taxon>Prolixibacter</taxon>
    </lineage>
</organism>
<evidence type="ECO:0000256" key="1">
    <source>
        <dbReference type="ARBA" id="ARBA00005854"/>
    </source>
</evidence>
<keyword evidence="3" id="KW-0520">NAD</keyword>
<dbReference type="SUPFAM" id="SSF52283">
    <property type="entry name" value="Formate/glycerate dehydrogenase catalytic domain-like"/>
    <property type="match status" value="1"/>
</dbReference>
<dbReference type="InterPro" id="IPR036291">
    <property type="entry name" value="NAD(P)-bd_dom_sf"/>
</dbReference>
<dbReference type="EMBL" id="PYGC01000002">
    <property type="protein sequence ID" value="PSK84352.1"/>
    <property type="molecule type" value="Genomic_DNA"/>
</dbReference>
<keyword evidence="2 4" id="KW-0560">Oxidoreductase</keyword>
<keyword evidence="10" id="KW-1185">Reference proteome</keyword>